<keyword evidence="3" id="KW-1185">Reference proteome</keyword>
<dbReference type="InterPro" id="IPR029058">
    <property type="entry name" value="AB_hydrolase_fold"/>
</dbReference>
<dbReference type="Pfam" id="PF06259">
    <property type="entry name" value="Abhydrolase_8"/>
    <property type="match status" value="1"/>
</dbReference>
<dbReference type="RefSeq" id="WP_284300462.1">
    <property type="nucleotide sequence ID" value="NZ_BSVA01000001.1"/>
</dbReference>
<evidence type="ECO:0000313" key="3">
    <source>
        <dbReference type="Proteomes" id="UP001157069"/>
    </source>
</evidence>
<evidence type="ECO:0000313" key="2">
    <source>
        <dbReference type="EMBL" id="GMA91910.1"/>
    </source>
</evidence>
<gene>
    <name evidence="2" type="ORF">GCM10025869_24390</name>
</gene>
<name>A0ABQ6JXA5_9MICO</name>
<dbReference type="EMBL" id="BSVA01000001">
    <property type="protein sequence ID" value="GMA91910.1"/>
    <property type="molecule type" value="Genomic_DNA"/>
</dbReference>
<dbReference type="SUPFAM" id="SSF53474">
    <property type="entry name" value="alpha/beta-Hydrolases"/>
    <property type="match status" value="1"/>
</dbReference>
<dbReference type="Proteomes" id="UP001157069">
    <property type="component" value="Unassembled WGS sequence"/>
</dbReference>
<organism evidence="2 3">
    <name type="scientific">Homoserinibacter gongjuensis</name>
    <dbReference type="NCBI Taxonomy" id="1162968"/>
    <lineage>
        <taxon>Bacteria</taxon>
        <taxon>Bacillati</taxon>
        <taxon>Actinomycetota</taxon>
        <taxon>Actinomycetes</taxon>
        <taxon>Micrococcales</taxon>
        <taxon>Microbacteriaceae</taxon>
        <taxon>Homoserinibacter</taxon>
    </lineage>
</organism>
<reference evidence="3" key="1">
    <citation type="journal article" date="2019" name="Int. J. Syst. Evol. Microbiol.">
        <title>The Global Catalogue of Microorganisms (GCM) 10K type strain sequencing project: providing services to taxonomists for standard genome sequencing and annotation.</title>
        <authorList>
            <consortium name="The Broad Institute Genomics Platform"/>
            <consortium name="The Broad Institute Genome Sequencing Center for Infectious Disease"/>
            <person name="Wu L."/>
            <person name="Ma J."/>
        </authorList>
    </citation>
    <scope>NUCLEOTIDE SEQUENCE [LARGE SCALE GENOMIC DNA]</scope>
    <source>
        <strain evidence="3">NBRC 108755</strain>
    </source>
</reference>
<feature type="domain" description="DUF1023" evidence="1">
    <location>
        <begin position="195"/>
        <end position="361"/>
    </location>
</feature>
<dbReference type="InterPro" id="IPR010427">
    <property type="entry name" value="DUF1023"/>
</dbReference>
<comment type="caution">
    <text evidence="2">The sequence shown here is derived from an EMBL/GenBank/DDBJ whole genome shotgun (WGS) entry which is preliminary data.</text>
</comment>
<protein>
    <recommendedName>
        <fullName evidence="1">DUF1023 domain-containing protein</fullName>
    </recommendedName>
</protein>
<proteinExistence type="predicted"/>
<accession>A0ABQ6JXA5</accession>
<sequence>MRYSLLSVTGKDNQLFEIALLLVAPVTLTGAFGVPAVPLTVAVGEAPVADPIGGPATPLDRLHGVALLDQLDSLPRGDVRLFLDTHPQALEELISSPPRASEVAAWWAGAPTSGRSILRSVAPELIGNLEGVPYTARDIANREVLDAARQQLDARLDGMLGRAERGELETRNHMLDQIEKALRGEERRLVSIDVTGDGRAVIAIGDLTRADYVSYLVPGMFFGVDAQIEAWTETAQTLVDDQERWLRELNPGSDAAVAAVAWIGYRTPSLVNVASMELAREGQQSFTASLQGLRAARGDDQPYLAVLAHSYGSTAALLSLAEDDVHVDALAVVGSPGSPARSADELHVGSVWVGAADWDPIPASGVFGSQPASRNYGAHLFSVAAGSDPLSGAQLGGAFTHNDYFAPGSMSLRNMALIALGEGSGWWLPITPAATSRAPSPTSASHTAG</sequence>
<evidence type="ECO:0000259" key="1">
    <source>
        <dbReference type="Pfam" id="PF06259"/>
    </source>
</evidence>